<comment type="caution">
    <text evidence="1">The sequence shown here is derived from an EMBL/GenBank/DDBJ whole genome shotgun (WGS) entry which is preliminary data.</text>
</comment>
<name>A0A454CM69_VIBHA</name>
<gene>
    <name evidence="1" type="ORF">VCHENC02_0494B</name>
</gene>
<evidence type="ECO:0000313" key="1">
    <source>
        <dbReference type="EMBL" id="EKM21576.1"/>
    </source>
</evidence>
<accession>A0A454CM69</accession>
<protein>
    <submittedName>
        <fullName evidence="1">Uncharacterized protein</fullName>
    </submittedName>
</protein>
<dbReference type="AlphaFoldDB" id="A0A454CM69"/>
<dbReference type="Proteomes" id="UP000008367">
    <property type="component" value="Unassembled WGS sequence"/>
</dbReference>
<reference evidence="1 2" key="1">
    <citation type="submission" date="2012-10" db="EMBL/GenBank/DDBJ databases">
        <title>Genome sequence of Vibrio Cholerae HENC-02.</title>
        <authorList>
            <person name="Eppinger M."/>
            <person name="Hasan N.A."/>
            <person name="Sengamalay N."/>
            <person name="Hine E."/>
            <person name="Su Q."/>
            <person name="Daugherty S.C."/>
            <person name="Young S."/>
            <person name="Sadzewicz L."/>
            <person name="Tallon L."/>
            <person name="Cebula T.A."/>
            <person name="Ravel J."/>
            <person name="Colwell R.R."/>
        </authorList>
    </citation>
    <scope>NUCLEOTIDE SEQUENCE [LARGE SCALE GENOMIC DNA]</scope>
    <source>
        <strain evidence="1 2">HENC-02</strain>
    </source>
</reference>
<evidence type="ECO:0000313" key="2">
    <source>
        <dbReference type="Proteomes" id="UP000008367"/>
    </source>
</evidence>
<organism evidence="1 2">
    <name type="scientific">Vibrio harveyi</name>
    <name type="common">Beneckea harveyi</name>
    <dbReference type="NCBI Taxonomy" id="669"/>
    <lineage>
        <taxon>Bacteria</taxon>
        <taxon>Pseudomonadati</taxon>
        <taxon>Pseudomonadota</taxon>
        <taxon>Gammaproteobacteria</taxon>
        <taxon>Vibrionales</taxon>
        <taxon>Vibrionaceae</taxon>
        <taxon>Vibrio</taxon>
    </lineage>
</organism>
<proteinExistence type="predicted"/>
<feature type="non-terminal residue" evidence="1">
    <location>
        <position position="1"/>
    </location>
</feature>
<dbReference type="EMBL" id="AJSR01002908">
    <property type="protein sequence ID" value="EKM21576.1"/>
    <property type="molecule type" value="Genomic_DNA"/>
</dbReference>
<sequence>LVSGQTIFLGLENPRPNKCLLRI</sequence>